<proteinExistence type="predicted"/>
<dbReference type="RefSeq" id="WP_264788938.1">
    <property type="nucleotide sequence ID" value="NZ_AP026867.1"/>
</dbReference>
<dbReference type="EMBL" id="AP026867">
    <property type="protein sequence ID" value="BDS13680.1"/>
    <property type="molecule type" value="Genomic_DNA"/>
</dbReference>
<accession>A0A915YIH9</accession>
<dbReference type="AlphaFoldDB" id="A0A915YIH9"/>
<evidence type="ECO:0000313" key="2">
    <source>
        <dbReference type="Proteomes" id="UP001060919"/>
    </source>
</evidence>
<organism evidence="1 2">
    <name type="scientific">Aureispira anguillae</name>
    <dbReference type="NCBI Taxonomy" id="2864201"/>
    <lineage>
        <taxon>Bacteria</taxon>
        <taxon>Pseudomonadati</taxon>
        <taxon>Bacteroidota</taxon>
        <taxon>Saprospiria</taxon>
        <taxon>Saprospirales</taxon>
        <taxon>Saprospiraceae</taxon>
        <taxon>Aureispira</taxon>
    </lineage>
</organism>
<dbReference type="KEGG" id="aup:AsAng_0044210"/>
<evidence type="ECO:0000313" key="1">
    <source>
        <dbReference type="EMBL" id="BDS13680.1"/>
    </source>
</evidence>
<dbReference type="Proteomes" id="UP001060919">
    <property type="component" value="Chromosome"/>
</dbReference>
<name>A0A915YIH9_9BACT</name>
<reference evidence="1" key="1">
    <citation type="submission" date="2022-09" db="EMBL/GenBank/DDBJ databases">
        <title>Aureispira anguillicida sp. nov., isolated from Leptocephalus of Japanese eel Anguilla japonica.</title>
        <authorList>
            <person name="Yuasa K."/>
            <person name="Mekata T."/>
            <person name="Ikunari K."/>
        </authorList>
    </citation>
    <scope>NUCLEOTIDE SEQUENCE</scope>
    <source>
        <strain evidence="1">EL160426</strain>
    </source>
</reference>
<keyword evidence="2" id="KW-1185">Reference proteome</keyword>
<protein>
    <submittedName>
        <fullName evidence="1">Uncharacterized protein</fullName>
    </submittedName>
</protein>
<gene>
    <name evidence="1" type="ORF">AsAng_0044210</name>
</gene>
<sequence length="306" mass="34260">MSFKLKKKIPEILAMDFESYAKFLKKEIQRAAKFGELDAVICGNHSFSDGKESALILMGVYVGDLANFFKQNKAEMHFAKGKCFFESTEQGIKMHIAINAGKGKPDKITKAGKRLWSKAAITPEFHKDKLPFLDAALDQVNVGEAELLKVADSENDHQAIKLVKNNYLKAKKALQDRVVPLISNKDTLDSAYTVQHFNIAKIALKNGASFLNKLEEVDKKTKVAYQKDATTALADYPKLKRIAAKIKQALMASNAVDIELNKTMDHTAQEKGIKTALDLLEKEFETLRHLETQAKEALKYLDTLLQ</sequence>